<dbReference type="EMBL" id="UYRU01063945">
    <property type="protein sequence ID" value="VDN15881.1"/>
    <property type="molecule type" value="Genomic_DNA"/>
</dbReference>
<keyword evidence="2" id="KW-1185">Reference proteome</keyword>
<name>A0A3P7MDB1_DIBLA</name>
<dbReference type="PANTHER" id="PTHR47027">
    <property type="entry name" value="REVERSE TRANSCRIPTASE DOMAIN-CONTAINING PROTEIN"/>
    <property type="match status" value="1"/>
</dbReference>
<proteinExistence type="predicted"/>
<dbReference type="Proteomes" id="UP000281553">
    <property type="component" value="Unassembled WGS sequence"/>
</dbReference>
<protein>
    <submittedName>
        <fullName evidence="1">Uncharacterized protein</fullName>
    </submittedName>
</protein>
<evidence type="ECO:0000313" key="2">
    <source>
        <dbReference type="Proteomes" id="UP000281553"/>
    </source>
</evidence>
<gene>
    <name evidence="1" type="ORF">DILT_LOCUS11712</name>
</gene>
<reference evidence="1 2" key="1">
    <citation type="submission" date="2018-11" db="EMBL/GenBank/DDBJ databases">
        <authorList>
            <consortium name="Pathogen Informatics"/>
        </authorList>
    </citation>
    <scope>NUCLEOTIDE SEQUENCE [LARGE SCALE GENOMIC DNA]</scope>
</reference>
<dbReference type="AlphaFoldDB" id="A0A3P7MDB1"/>
<dbReference type="PANTHER" id="PTHR47027:SF20">
    <property type="entry name" value="REVERSE TRANSCRIPTASE-LIKE PROTEIN WITH RNA-DIRECTED DNA POLYMERASE DOMAIN"/>
    <property type="match status" value="1"/>
</dbReference>
<sequence length="133" mass="14765">MTGRTKPDSALGVHVYQQPTAVCFDDFATAFGFVHHELQWRILILNGVPPNIVAKITAYYRSTTARVLVSNNLSEPFAIRSVVQQGCVLSFAQSIYAIDYIFGKALREEDGVELTPGRWLTDPNYTDDIAVLA</sequence>
<evidence type="ECO:0000313" key="1">
    <source>
        <dbReference type="EMBL" id="VDN15881.1"/>
    </source>
</evidence>
<accession>A0A3P7MDB1</accession>
<organism evidence="1 2">
    <name type="scientific">Dibothriocephalus latus</name>
    <name type="common">Fish tapeworm</name>
    <name type="synonym">Diphyllobothrium latum</name>
    <dbReference type="NCBI Taxonomy" id="60516"/>
    <lineage>
        <taxon>Eukaryota</taxon>
        <taxon>Metazoa</taxon>
        <taxon>Spiralia</taxon>
        <taxon>Lophotrochozoa</taxon>
        <taxon>Platyhelminthes</taxon>
        <taxon>Cestoda</taxon>
        <taxon>Eucestoda</taxon>
        <taxon>Diphyllobothriidea</taxon>
        <taxon>Diphyllobothriidae</taxon>
        <taxon>Dibothriocephalus</taxon>
    </lineage>
</organism>
<dbReference type="OrthoDB" id="6255742at2759"/>